<reference evidence="1" key="1">
    <citation type="submission" date="2022-08" db="UniProtKB">
        <authorList>
            <consortium name="EnsemblMetazoa"/>
        </authorList>
    </citation>
    <scope>IDENTIFICATION</scope>
    <source>
        <strain evidence="1">EBRO</strain>
    </source>
</reference>
<dbReference type="VEuPathDB" id="VectorBase:AATE014280"/>
<organism evidence="1">
    <name type="scientific">Anopheles atroparvus</name>
    <name type="common">European mosquito</name>
    <dbReference type="NCBI Taxonomy" id="41427"/>
    <lineage>
        <taxon>Eukaryota</taxon>
        <taxon>Metazoa</taxon>
        <taxon>Ecdysozoa</taxon>
        <taxon>Arthropoda</taxon>
        <taxon>Hexapoda</taxon>
        <taxon>Insecta</taxon>
        <taxon>Pterygota</taxon>
        <taxon>Neoptera</taxon>
        <taxon>Endopterygota</taxon>
        <taxon>Diptera</taxon>
        <taxon>Nematocera</taxon>
        <taxon>Culicoidea</taxon>
        <taxon>Culicidae</taxon>
        <taxon>Anophelinae</taxon>
        <taxon>Anopheles</taxon>
    </lineage>
</organism>
<evidence type="ECO:0000313" key="1">
    <source>
        <dbReference type="EnsemblMetazoa" id="AATE014280-PA.1"/>
    </source>
</evidence>
<accession>A0A182JA81</accession>
<protein>
    <submittedName>
        <fullName evidence="1">Uncharacterized protein</fullName>
    </submittedName>
</protein>
<name>A0A182JA81_ANOAO</name>
<dbReference type="EnsemblMetazoa" id="AATE014280-RA">
    <property type="protein sequence ID" value="AATE014280-PA.1"/>
    <property type="gene ID" value="AATE014280"/>
</dbReference>
<dbReference type="AlphaFoldDB" id="A0A182JA81"/>
<proteinExistence type="predicted"/>
<sequence>MELHPTHTPNEAAGETQVRRSFRERAAQLGLAGSTTTRAKEHTSGHPGASIGIVMRLHNAMHDRLCHSTQRGLVLKFLRNHSHQFPIAVRYVPGKDIVQRPAQTARHQHQEAAGRSHFNATHDFRLKYHRFGGRTGEKVAIFVSRLSEIVPNAARAVKWNSFKVLRQQAETEQPGGFLRIEQVVIDT</sequence>